<evidence type="ECO:0000313" key="14">
    <source>
        <dbReference type="EMBL" id="RWS03803.1"/>
    </source>
</evidence>
<evidence type="ECO:0000256" key="9">
    <source>
        <dbReference type="ARBA" id="ARBA00023128"/>
    </source>
</evidence>
<dbReference type="GO" id="GO:0022904">
    <property type="term" value="P:respiratory electron transport chain"/>
    <property type="evidence" value="ECO:0007669"/>
    <property type="project" value="InterPro"/>
</dbReference>
<comment type="caution">
    <text evidence="14">The sequence shown here is derived from an EMBL/GenBank/DDBJ whole genome shotgun (WGS) entry which is preliminary data.</text>
</comment>
<comment type="similarity">
    <text evidence="3">Belongs to the complex I NDUFA5 subunit family.</text>
</comment>
<dbReference type="InterPro" id="IPR006806">
    <property type="entry name" value="NDUFA5"/>
</dbReference>
<reference evidence="14" key="2">
    <citation type="submission" date="2018-11" db="EMBL/GenBank/DDBJ databases">
        <title>Trombidioid mite genomics.</title>
        <authorList>
            <person name="Dong X."/>
        </authorList>
    </citation>
    <scope>NUCLEOTIDE SEQUENCE</scope>
    <source>
        <strain evidence="14">UoL-WK</strain>
    </source>
</reference>
<dbReference type="PANTHER" id="PTHR12653">
    <property type="entry name" value="NADH-UBIQUINONE OXIDOREDUCTASE 13 KD-B SUBUNIT"/>
    <property type="match status" value="1"/>
</dbReference>
<evidence type="ECO:0000313" key="11">
    <source>
        <dbReference type="EMBL" id="RWS02596.1"/>
    </source>
</evidence>
<dbReference type="OrthoDB" id="286811at2759"/>
<dbReference type="EMBL" id="NCKU01006140">
    <property type="protein sequence ID" value="RWS03803.1"/>
    <property type="molecule type" value="Genomic_DNA"/>
</dbReference>
<evidence type="ECO:0000313" key="13">
    <source>
        <dbReference type="EMBL" id="RWS03067.1"/>
    </source>
</evidence>
<dbReference type="GO" id="GO:0005743">
    <property type="term" value="C:mitochondrial inner membrane"/>
    <property type="evidence" value="ECO:0007669"/>
    <property type="project" value="UniProtKB-SubCell"/>
</dbReference>
<comment type="subcellular location">
    <subcellularLocation>
        <location evidence="2">Mitochondrion inner membrane</location>
        <topology evidence="2">Peripheral membrane protein</topology>
        <orientation evidence="2">Matrix side</orientation>
    </subcellularLocation>
</comment>
<accession>A0A3S3PLD8</accession>
<name>A0A3S3PLD8_9ACAR</name>
<dbReference type="EMBL" id="NCKU01007473">
    <property type="protein sequence ID" value="RWS02611.1"/>
    <property type="molecule type" value="Genomic_DNA"/>
</dbReference>
<dbReference type="EMBL" id="NCKU01006898">
    <property type="protein sequence ID" value="RWS03067.1"/>
    <property type="molecule type" value="Genomic_DNA"/>
</dbReference>
<dbReference type="EMBL" id="NCKU01007494">
    <property type="protein sequence ID" value="RWS02596.1"/>
    <property type="molecule type" value="Genomic_DNA"/>
</dbReference>
<comment type="subunit">
    <text evidence="4">Complex I is composed of 45 different subunits.</text>
</comment>
<comment type="function">
    <text evidence="1">Accessory subunit of the mitochondrial membrane respiratory chain NADH dehydrogenase (Complex I), that is believed not to be involved in catalysis. Complex I functions in the transfer of electrons from NADH to the respiratory chain. The immediate electron acceptor for the enzyme is believed to be ubiquinone.</text>
</comment>
<sequence length="115" mass="13465">MSKVVKTLTGLTGLEVARTPHYTLTQLYLKIKNSLSQMPPDAAYRKYTEKIIDERLKVVQNEPDVEKIEKKIDCGQVEELIIQAENELRLARKMNEWKPWEPLCEQAPANQWKWP</sequence>
<dbReference type="PANTHER" id="PTHR12653:SF0">
    <property type="entry name" value="NADH DEHYDROGENASE [UBIQUINONE] 1 ALPHA SUBCOMPLEX SUBUNIT 5"/>
    <property type="match status" value="1"/>
</dbReference>
<evidence type="ECO:0000256" key="10">
    <source>
        <dbReference type="ARBA" id="ARBA00023136"/>
    </source>
</evidence>
<keyword evidence="15" id="KW-1185">Reference proteome</keyword>
<evidence type="ECO:0000313" key="15">
    <source>
        <dbReference type="Proteomes" id="UP000285301"/>
    </source>
</evidence>
<keyword evidence="7" id="KW-0999">Mitochondrion inner membrane</keyword>
<protein>
    <recommendedName>
        <fullName evidence="16">NADH dehydrogenase [ubiquinone] 1 alpha subcomplex subunit 5</fullName>
    </recommendedName>
</protein>
<dbReference type="STRING" id="1965070.A0A3S3PLD8"/>
<organism evidence="14 15">
    <name type="scientific">Dinothrombium tinctorium</name>
    <dbReference type="NCBI Taxonomy" id="1965070"/>
    <lineage>
        <taxon>Eukaryota</taxon>
        <taxon>Metazoa</taxon>
        <taxon>Ecdysozoa</taxon>
        <taxon>Arthropoda</taxon>
        <taxon>Chelicerata</taxon>
        <taxon>Arachnida</taxon>
        <taxon>Acari</taxon>
        <taxon>Acariformes</taxon>
        <taxon>Trombidiformes</taxon>
        <taxon>Prostigmata</taxon>
        <taxon>Anystina</taxon>
        <taxon>Parasitengona</taxon>
        <taxon>Trombidioidea</taxon>
        <taxon>Trombidiidae</taxon>
        <taxon>Dinothrombium</taxon>
    </lineage>
</organism>
<evidence type="ECO:0000256" key="2">
    <source>
        <dbReference type="ARBA" id="ARBA00004443"/>
    </source>
</evidence>
<evidence type="ECO:0000256" key="8">
    <source>
        <dbReference type="ARBA" id="ARBA00022982"/>
    </source>
</evidence>
<keyword evidence="8" id="KW-0249">Electron transport</keyword>
<dbReference type="AlphaFoldDB" id="A0A3S3PLD8"/>
<dbReference type="Pfam" id="PF04716">
    <property type="entry name" value="ETC_C1_NDUFA5"/>
    <property type="match status" value="1"/>
</dbReference>
<gene>
    <name evidence="14" type="ORF">B4U79_08707</name>
    <name evidence="13" type="ORF">B4U79_13244</name>
    <name evidence="11" type="ORF">B4U79_14506</name>
    <name evidence="12" type="ORF">B4U79_15643</name>
</gene>
<keyword evidence="5" id="KW-0813">Transport</keyword>
<dbReference type="Proteomes" id="UP000285301">
    <property type="component" value="Unassembled WGS sequence"/>
</dbReference>
<reference evidence="14 15" key="1">
    <citation type="journal article" date="2018" name="Gigascience">
        <title>Genomes of trombidid mites reveal novel predicted allergens and laterally-transferred genes associated with secondary metabolism.</title>
        <authorList>
            <person name="Dong X."/>
            <person name="Chaisiri K."/>
            <person name="Xia D."/>
            <person name="Armstrong S.D."/>
            <person name="Fang Y."/>
            <person name="Donnelly M.J."/>
            <person name="Kadowaki T."/>
            <person name="McGarry J.W."/>
            <person name="Darby A.C."/>
            <person name="Makepeace B.L."/>
        </authorList>
    </citation>
    <scope>NUCLEOTIDE SEQUENCE [LARGE SCALE GENOMIC DNA]</scope>
    <source>
        <strain evidence="14">UoL-WK</strain>
    </source>
</reference>
<evidence type="ECO:0008006" key="16">
    <source>
        <dbReference type="Google" id="ProtNLM"/>
    </source>
</evidence>
<evidence type="ECO:0000256" key="5">
    <source>
        <dbReference type="ARBA" id="ARBA00022448"/>
    </source>
</evidence>
<evidence type="ECO:0000256" key="4">
    <source>
        <dbReference type="ARBA" id="ARBA00011533"/>
    </source>
</evidence>
<evidence type="ECO:0000256" key="1">
    <source>
        <dbReference type="ARBA" id="ARBA00003195"/>
    </source>
</evidence>
<keyword evidence="9" id="KW-0496">Mitochondrion</keyword>
<keyword evidence="6" id="KW-0679">Respiratory chain</keyword>
<evidence type="ECO:0000313" key="12">
    <source>
        <dbReference type="EMBL" id="RWS02611.1"/>
    </source>
</evidence>
<proteinExistence type="inferred from homology"/>
<evidence type="ECO:0000256" key="6">
    <source>
        <dbReference type="ARBA" id="ARBA00022660"/>
    </source>
</evidence>
<evidence type="ECO:0000256" key="3">
    <source>
        <dbReference type="ARBA" id="ARBA00010261"/>
    </source>
</evidence>
<evidence type="ECO:0000256" key="7">
    <source>
        <dbReference type="ARBA" id="ARBA00022792"/>
    </source>
</evidence>
<keyword evidence="10" id="KW-0472">Membrane</keyword>